<accession>A0AAP3E3A3</accession>
<dbReference type="SUPFAM" id="SSF46785">
    <property type="entry name" value="Winged helix' DNA-binding domain"/>
    <property type="match status" value="1"/>
</dbReference>
<organism evidence="3 4">
    <name type="scientific">Natronoglomus mannanivorans</name>
    <dbReference type="NCBI Taxonomy" id="2979990"/>
    <lineage>
        <taxon>Archaea</taxon>
        <taxon>Methanobacteriati</taxon>
        <taxon>Methanobacteriota</taxon>
        <taxon>Stenosarchaea group</taxon>
        <taxon>Halobacteria</taxon>
        <taxon>Halobacteriales</taxon>
        <taxon>Natrialbaceae</taxon>
        <taxon>Natronoglomus</taxon>
    </lineage>
</organism>
<dbReference type="EMBL" id="JAOPKA010000010">
    <property type="protein sequence ID" value="MCU4742774.1"/>
    <property type="molecule type" value="Genomic_DNA"/>
</dbReference>
<evidence type="ECO:0000259" key="1">
    <source>
        <dbReference type="Pfam" id="PF08350"/>
    </source>
</evidence>
<dbReference type="InterPro" id="IPR057527">
    <property type="entry name" value="HVO_A0261-like_N"/>
</dbReference>
<protein>
    <submittedName>
        <fullName evidence="3">Uncharacterized protein</fullName>
    </submittedName>
</protein>
<sequence length="258" mass="29296">MDPQGPVTEVIETVNRRIDVLEELLAEPTDKRTLEEHLDVSRSTIDRAIQELQLFELVAFADGAYRVTTYGQLVVQEYREFERSHRILAEFRPFLQHAPASAFDFDFRHLADAELFVPEMGDPYAMINRHVSAIDRMDAERVLLPVTGLHAHEAAHEAIVHGDARGDVIVGSEVVETWQSNPQYVDLTEELIATGRFEIFLYDGEIPFLAGVFDEEMVQLGVVEDGEPRALVETESAAIRAWAERTLDEYQERATKLT</sequence>
<reference evidence="3" key="1">
    <citation type="submission" date="2022-09" db="EMBL/GenBank/DDBJ databases">
        <title>Enrichment on poylsaccharides allowed isolation of novel metabolic and taxonomic groups of Haloarchaea.</title>
        <authorList>
            <person name="Sorokin D.Y."/>
            <person name="Elcheninov A.G."/>
            <person name="Khizhniak T.V."/>
            <person name="Kolganova T.V."/>
            <person name="Kublanov I.V."/>
        </authorList>
    </citation>
    <scope>NUCLEOTIDE SEQUENCE</scope>
    <source>
        <strain evidence="3">AArc-xg1-1</strain>
    </source>
</reference>
<proteinExistence type="predicted"/>
<dbReference type="RefSeq" id="WP_338004589.1">
    <property type="nucleotide sequence ID" value="NZ_JAOPKA010000010.1"/>
</dbReference>
<dbReference type="Pfam" id="PF08350">
    <property type="entry name" value="FilR1_middle"/>
    <property type="match status" value="1"/>
</dbReference>
<gene>
    <name evidence="3" type="ORF">OB960_15380</name>
</gene>
<dbReference type="InterPro" id="IPR013561">
    <property type="entry name" value="FilR1_middle_dom"/>
</dbReference>
<dbReference type="InterPro" id="IPR036390">
    <property type="entry name" value="WH_DNA-bd_sf"/>
</dbReference>
<evidence type="ECO:0000259" key="2">
    <source>
        <dbReference type="Pfam" id="PF25213"/>
    </source>
</evidence>
<dbReference type="AlphaFoldDB" id="A0AAP3E3A3"/>
<dbReference type="Pfam" id="PF25213">
    <property type="entry name" value="HVO_A0261_N"/>
    <property type="match status" value="1"/>
</dbReference>
<evidence type="ECO:0000313" key="4">
    <source>
        <dbReference type="Proteomes" id="UP001321018"/>
    </source>
</evidence>
<feature type="domain" description="HVO-A0261-like N-terminal" evidence="2">
    <location>
        <begin position="13"/>
        <end position="83"/>
    </location>
</feature>
<dbReference type="Gene3D" id="1.10.10.10">
    <property type="entry name" value="Winged helix-like DNA-binding domain superfamily/Winged helix DNA-binding domain"/>
    <property type="match status" value="1"/>
</dbReference>
<evidence type="ECO:0000313" key="3">
    <source>
        <dbReference type="EMBL" id="MCU4742774.1"/>
    </source>
</evidence>
<feature type="domain" description="Methanogenesis regulatory protein FilR1 middle" evidence="1">
    <location>
        <begin position="123"/>
        <end position="253"/>
    </location>
</feature>
<name>A0AAP3E3A3_9EURY</name>
<dbReference type="InterPro" id="IPR036388">
    <property type="entry name" value="WH-like_DNA-bd_sf"/>
</dbReference>
<comment type="caution">
    <text evidence="3">The sequence shown here is derived from an EMBL/GenBank/DDBJ whole genome shotgun (WGS) entry which is preliminary data.</text>
</comment>
<dbReference type="Proteomes" id="UP001321018">
    <property type="component" value="Unassembled WGS sequence"/>
</dbReference>